<name>A0ABU4ZFC0_9HYPH</name>
<evidence type="ECO:0000313" key="1">
    <source>
        <dbReference type="EMBL" id="MDX8524042.1"/>
    </source>
</evidence>
<dbReference type="RefSeq" id="WP_320231777.1">
    <property type="nucleotide sequence ID" value="NZ_JAVIJF010000003.1"/>
</dbReference>
<dbReference type="InterPro" id="IPR012863">
    <property type="entry name" value="DUF1636"/>
</dbReference>
<sequence length="142" mass="15117">MDRNGSFPTNIADISSERDDALADVTIIVCSSCRNEIGSDAHPRAGALLAEDTRQAASGEGLRVRTVECLGNCKRRLSAALLRDGCWSYVFGDLNTASGADLVAGAKLFATSADGLIPWRGRPDSLKRGLVARIPPLDMLKD</sequence>
<keyword evidence="2" id="KW-1185">Reference proteome</keyword>
<organism evidence="1 2">
    <name type="scientific">Mesorhizobium montanum</name>
    <dbReference type="NCBI Taxonomy" id="3072323"/>
    <lineage>
        <taxon>Bacteria</taxon>
        <taxon>Pseudomonadati</taxon>
        <taxon>Pseudomonadota</taxon>
        <taxon>Alphaproteobacteria</taxon>
        <taxon>Hyphomicrobiales</taxon>
        <taxon>Phyllobacteriaceae</taxon>
        <taxon>Mesorhizobium</taxon>
    </lineage>
</organism>
<protein>
    <submittedName>
        <fullName evidence="1">DUF1636 family protein</fullName>
    </submittedName>
</protein>
<dbReference type="Proteomes" id="UP001276840">
    <property type="component" value="Unassembled WGS sequence"/>
</dbReference>
<comment type="caution">
    <text evidence="1">The sequence shown here is derived from an EMBL/GenBank/DDBJ whole genome shotgun (WGS) entry which is preliminary data.</text>
</comment>
<dbReference type="EMBL" id="JAVIJF010000003">
    <property type="protein sequence ID" value="MDX8524042.1"/>
    <property type="molecule type" value="Genomic_DNA"/>
</dbReference>
<gene>
    <name evidence="1" type="ORF">RFM68_05935</name>
</gene>
<evidence type="ECO:0000313" key="2">
    <source>
        <dbReference type="Proteomes" id="UP001276840"/>
    </source>
</evidence>
<accession>A0ABU4ZFC0</accession>
<dbReference type="Pfam" id="PF07845">
    <property type="entry name" value="DUF1636"/>
    <property type="match status" value="1"/>
</dbReference>
<proteinExistence type="predicted"/>
<reference evidence="1 2" key="1">
    <citation type="submission" date="2023-08" db="EMBL/GenBank/DDBJ databases">
        <title>Implementing the SeqCode for naming new Mesorhizobium species isolated from Vachellia karroo root nodules.</title>
        <authorList>
            <person name="Van Lill M."/>
        </authorList>
    </citation>
    <scope>NUCLEOTIDE SEQUENCE [LARGE SCALE GENOMIC DNA]</scope>
    <source>
        <strain evidence="1 2">MSK 1335</strain>
    </source>
</reference>